<evidence type="ECO:0000313" key="2">
    <source>
        <dbReference type="Proteomes" id="UP000283895"/>
    </source>
</evidence>
<protein>
    <submittedName>
        <fullName evidence="1">Uncharacterized protein</fullName>
    </submittedName>
</protein>
<gene>
    <name evidence="1" type="ORF">VMCG_09056</name>
</gene>
<accession>A0A423VP23</accession>
<dbReference type="EMBL" id="LKEA01000048">
    <property type="protein sequence ID" value="ROV92749.1"/>
    <property type="molecule type" value="Genomic_DNA"/>
</dbReference>
<reference evidence="1 2" key="1">
    <citation type="submission" date="2015-09" db="EMBL/GenBank/DDBJ databases">
        <title>Host preference determinants of Valsa canker pathogens revealed by comparative genomics.</title>
        <authorList>
            <person name="Yin Z."/>
            <person name="Huang L."/>
        </authorList>
    </citation>
    <scope>NUCLEOTIDE SEQUENCE [LARGE SCALE GENOMIC DNA]</scope>
    <source>
        <strain evidence="1 2">03-1</strain>
    </source>
</reference>
<evidence type="ECO:0000313" key="1">
    <source>
        <dbReference type="EMBL" id="ROV92749.1"/>
    </source>
</evidence>
<comment type="caution">
    <text evidence="1">The sequence shown here is derived from an EMBL/GenBank/DDBJ whole genome shotgun (WGS) entry which is preliminary data.</text>
</comment>
<dbReference type="Proteomes" id="UP000283895">
    <property type="component" value="Unassembled WGS sequence"/>
</dbReference>
<sequence>MPWPAWQWKTRTTLKDKDKDKDEDVIVLRQARDDADWAESENLGGIITVAARVPVVATVKAVPTKLYAAASGPG</sequence>
<keyword evidence="2" id="KW-1185">Reference proteome</keyword>
<name>A0A423VP23_9PEZI</name>
<proteinExistence type="predicted"/>
<dbReference type="AlphaFoldDB" id="A0A423VP23"/>
<organism evidence="1 2">
    <name type="scientific">Cytospora schulzeri</name>
    <dbReference type="NCBI Taxonomy" id="448051"/>
    <lineage>
        <taxon>Eukaryota</taxon>
        <taxon>Fungi</taxon>
        <taxon>Dikarya</taxon>
        <taxon>Ascomycota</taxon>
        <taxon>Pezizomycotina</taxon>
        <taxon>Sordariomycetes</taxon>
        <taxon>Sordariomycetidae</taxon>
        <taxon>Diaporthales</taxon>
        <taxon>Cytosporaceae</taxon>
        <taxon>Cytospora</taxon>
    </lineage>
</organism>